<name>W6XVZ2_COCC2</name>
<dbReference type="EMBL" id="KI964656">
    <property type="protein sequence ID" value="EUC31612.1"/>
    <property type="molecule type" value="Genomic_DNA"/>
</dbReference>
<keyword evidence="2" id="KW-1185">Reference proteome</keyword>
<dbReference type="KEGG" id="bze:COCCADRAFT_100773"/>
<dbReference type="GeneID" id="19142223"/>
<dbReference type="HOGENOM" id="CLU_3129650_0_0_1"/>
<evidence type="ECO:0000313" key="1">
    <source>
        <dbReference type="EMBL" id="EUC31612.1"/>
    </source>
</evidence>
<organism evidence="1 2">
    <name type="scientific">Cochliobolus carbonum (strain 26-R-13)</name>
    <name type="common">Maize leaf spot fungus</name>
    <name type="synonym">Bipolaris zeicola</name>
    <dbReference type="NCBI Taxonomy" id="930089"/>
    <lineage>
        <taxon>Eukaryota</taxon>
        <taxon>Fungi</taxon>
        <taxon>Dikarya</taxon>
        <taxon>Ascomycota</taxon>
        <taxon>Pezizomycotina</taxon>
        <taxon>Dothideomycetes</taxon>
        <taxon>Pleosporomycetidae</taxon>
        <taxon>Pleosporales</taxon>
        <taxon>Pleosporineae</taxon>
        <taxon>Pleosporaceae</taxon>
        <taxon>Bipolaris</taxon>
    </lineage>
</organism>
<accession>W6XVZ2</accession>
<evidence type="ECO:0000313" key="2">
    <source>
        <dbReference type="Proteomes" id="UP000053841"/>
    </source>
</evidence>
<sequence>PPVANPSAATVWSTSADFPSTCISNLPLTPVNIAHLYLSSLCTYVRIHML</sequence>
<feature type="non-terminal residue" evidence="1">
    <location>
        <position position="1"/>
    </location>
</feature>
<protein>
    <submittedName>
        <fullName evidence="1">Uncharacterized protein</fullName>
    </submittedName>
</protein>
<dbReference type="Proteomes" id="UP000053841">
    <property type="component" value="Unassembled WGS sequence"/>
</dbReference>
<dbReference type="RefSeq" id="XP_007714067.1">
    <property type="nucleotide sequence ID" value="XM_007715877.1"/>
</dbReference>
<reference evidence="1 2" key="1">
    <citation type="journal article" date="2013" name="PLoS Genet.">
        <title>Comparative genome structure, secondary metabolite, and effector coding capacity across Cochliobolus pathogens.</title>
        <authorList>
            <person name="Condon B.J."/>
            <person name="Leng Y."/>
            <person name="Wu D."/>
            <person name="Bushley K.E."/>
            <person name="Ohm R.A."/>
            <person name="Otillar R."/>
            <person name="Martin J."/>
            <person name="Schackwitz W."/>
            <person name="Grimwood J."/>
            <person name="MohdZainudin N."/>
            <person name="Xue C."/>
            <person name="Wang R."/>
            <person name="Manning V.A."/>
            <person name="Dhillon B."/>
            <person name="Tu Z.J."/>
            <person name="Steffenson B.J."/>
            <person name="Salamov A."/>
            <person name="Sun H."/>
            <person name="Lowry S."/>
            <person name="LaButti K."/>
            <person name="Han J."/>
            <person name="Copeland A."/>
            <person name="Lindquist E."/>
            <person name="Barry K."/>
            <person name="Schmutz J."/>
            <person name="Baker S.E."/>
            <person name="Ciuffetti L.M."/>
            <person name="Grigoriev I.V."/>
            <person name="Zhong S."/>
            <person name="Turgeon B.G."/>
        </authorList>
    </citation>
    <scope>NUCLEOTIDE SEQUENCE [LARGE SCALE GENOMIC DNA]</scope>
    <source>
        <strain evidence="1 2">26-R-13</strain>
    </source>
</reference>
<gene>
    <name evidence="1" type="ORF">COCCADRAFT_100773</name>
</gene>
<dbReference type="AlphaFoldDB" id="W6XVZ2"/>
<proteinExistence type="predicted"/>